<accession>A0A8S1YI53</accession>
<comment type="caution">
    <text evidence="1">The sequence shown here is derived from an EMBL/GenBank/DDBJ whole genome shotgun (WGS) entry which is preliminary data.</text>
</comment>
<sequence length="93" mass="10878">MIILFTFHQQGLQIFFNSLLIEIHFFFQLDLILKLVINSSRFSPPASSPLFSIAFGGIVERQTKSRKLFMEIPELTIKRSHVTSNMHFTNYKE</sequence>
<proteinExistence type="predicted"/>
<evidence type="ECO:0000313" key="1">
    <source>
        <dbReference type="EMBL" id="CAD8213509.1"/>
    </source>
</evidence>
<protein>
    <submittedName>
        <fullName evidence="1">Uncharacterized protein</fullName>
    </submittedName>
</protein>
<dbReference type="EMBL" id="CAJJDO010000180">
    <property type="protein sequence ID" value="CAD8213509.1"/>
    <property type="molecule type" value="Genomic_DNA"/>
</dbReference>
<dbReference type="Proteomes" id="UP000689195">
    <property type="component" value="Unassembled WGS sequence"/>
</dbReference>
<dbReference type="AlphaFoldDB" id="A0A8S1YI53"/>
<keyword evidence="2" id="KW-1185">Reference proteome</keyword>
<name>A0A8S1YI53_9CILI</name>
<reference evidence="1" key="1">
    <citation type="submission" date="2021-01" db="EMBL/GenBank/DDBJ databases">
        <authorList>
            <consortium name="Genoscope - CEA"/>
            <person name="William W."/>
        </authorList>
    </citation>
    <scope>NUCLEOTIDE SEQUENCE</scope>
</reference>
<gene>
    <name evidence="1" type="ORF">PPENT_87.1.T1800020</name>
</gene>
<evidence type="ECO:0000313" key="2">
    <source>
        <dbReference type="Proteomes" id="UP000689195"/>
    </source>
</evidence>
<organism evidence="1 2">
    <name type="scientific">Paramecium pentaurelia</name>
    <dbReference type="NCBI Taxonomy" id="43138"/>
    <lineage>
        <taxon>Eukaryota</taxon>
        <taxon>Sar</taxon>
        <taxon>Alveolata</taxon>
        <taxon>Ciliophora</taxon>
        <taxon>Intramacronucleata</taxon>
        <taxon>Oligohymenophorea</taxon>
        <taxon>Peniculida</taxon>
        <taxon>Parameciidae</taxon>
        <taxon>Paramecium</taxon>
    </lineage>
</organism>